<organism evidence="2 3">
    <name type="scientific">Flavobacterium pectinovorum</name>
    <dbReference type="NCBI Taxonomy" id="29533"/>
    <lineage>
        <taxon>Bacteria</taxon>
        <taxon>Pseudomonadati</taxon>
        <taxon>Bacteroidota</taxon>
        <taxon>Flavobacteriia</taxon>
        <taxon>Flavobacteriales</taxon>
        <taxon>Flavobacteriaceae</taxon>
        <taxon>Flavobacterium</taxon>
    </lineage>
</organism>
<dbReference type="InterPro" id="IPR014922">
    <property type="entry name" value="YdhG-like"/>
</dbReference>
<dbReference type="SUPFAM" id="SSF159888">
    <property type="entry name" value="YdhG-like"/>
    <property type="match status" value="1"/>
</dbReference>
<dbReference type="AlphaFoldDB" id="A0A502F7B8"/>
<dbReference type="Gene3D" id="3.90.1150.200">
    <property type="match status" value="1"/>
</dbReference>
<dbReference type="Pfam" id="PF13376">
    <property type="entry name" value="OmdA"/>
    <property type="match status" value="1"/>
</dbReference>
<feature type="domain" description="YdhG-like" evidence="1">
    <location>
        <begin position="20"/>
        <end position="116"/>
    </location>
</feature>
<dbReference type="RefSeq" id="WP_140502885.1">
    <property type="nucleotide sequence ID" value="NZ_RCZH01000001.1"/>
</dbReference>
<keyword evidence="3" id="KW-1185">Reference proteome</keyword>
<dbReference type="Pfam" id="PF08818">
    <property type="entry name" value="DUF1801"/>
    <property type="match status" value="1"/>
</dbReference>
<dbReference type="EMBL" id="RCZH01000001">
    <property type="protein sequence ID" value="TPG45265.1"/>
    <property type="molecule type" value="Genomic_DNA"/>
</dbReference>
<comment type="caution">
    <text evidence="2">The sequence shown here is derived from an EMBL/GenBank/DDBJ whole genome shotgun (WGS) entry which is preliminary data.</text>
</comment>
<evidence type="ECO:0000313" key="3">
    <source>
        <dbReference type="Proteomes" id="UP000319700"/>
    </source>
</evidence>
<gene>
    <name evidence="2" type="ORF">EAH81_01295</name>
</gene>
<evidence type="ECO:0000313" key="2">
    <source>
        <dbReference type="EMBL" id="TPG45265.1"/>
    </source>
</evidence>
<reference evidence="2 3" key="1">
    <citation type="journal article" date="2019" name="Environ. Microbiol.">
        <title>Species interactions and distinct microbial communities in high Arctic permafrost affected cryosols are associated with the CH4 and CO2 gas fluxes.</title>
        <authorList>
            <person name="Altshuler I."/>
            <person name="Hamel J."/>
            <person name="Turney S."/>
            <person name="Magnuson E."/>
            <person name="Levesque R."/>
            <person name="Greer C."/>
            <person name="Whyte L.G."/>
        </authorList>
    </citation>
    <scope>NUCLEOTIDE SEQUENCE [LARGE SCALE GENOMIC DNA]</scope>
    <source>
        <strain evidence="2 3">42</strain>
    </source>
</reference>
<dbReference type="OrthoDB" id="9800461at2"/>
<sequence length="204" mass="23710">MAQLNSKVDEYIAKSEDFAKPILEYLRQIIHETCPDAAEDIKWGTPHYSYKDDHLCMIAGFKNHCSFSLYKAEFLKDKEIAESVKAGKKFGYMDKLKSVTELPSKEVLVSLLKEAMTINEKGIKKEKQVSDKPKVIETPEYLLESLNVNKKAKEVWESKSDSYRKDYLVWIIDAKTDATRQKRIDQSLEWIAEGKGRFWQYAKK</sequence>
<protein>
    <recommendedName>
        <fullName evidence="1">YdhG-like domain-containing protein</fullName>
    </recommendedName>
</protein>
<name>A0A502F7B8_9FLAO</name>
<proteinExistence type="predicted"/>
<accession>A0A502F7B8</accession>
<evidence type="ECO:0000259" key="1">
    <source>
        <dbReference type="Pfam" id="PF08818"/>
    </source>
</evidence>
<dbReference type="Proteomes" id="UP000319700">
    <property type="component" value="Unassembled WGS sequence"/>
</dbReference>